<dbReference type="Proteomes" id="UP000245764">
    <property type="component" value="Chromosome 2"/>
</dbReference>
<dbReference type="Pfam" id="PF05970">
    <property type="entry name" value="PIF1"/>
    <property type="match status" value="1"/>
</dbReference>
<accession>A0A2H1FYT9</accession>
<keyword evidence="1" id="KW-0347">Helicase</keyword>
<evidence type="ECO:0000259" key="2">
    <source>
        <dbReference type="Pfam" id="PF05970"/>
    </source>
</evidence>
<dbReference type="SUPFAM" id="SSF52540">
    <property type="entry name" value="P-loop containing nucleoside triphosphate hydrolases"/>
    <property type="match status" value="2"/>
</dbReference>
<keyword evidence="1" id="KW-0067">ATP-binding</keyword>
<dbReference type="InterPro" id="IPR027417">
    <property type="entry name" value="P-loop_NTPase"/>
</dbReference>
<dbReference type="GO" id="GO:0006281">
    <property type="term" value="P:DNA repair"/>
    <property type="evidence" value="ECO:0007669"/>
    <property type="project" value="UniProtKB-KW"/>
</dbReference>
<dbReference type="GO" id="GO:0006310">
    <property type="term" value="P:DNA recombination"/>
    <property type="evidence" value="ECO:0007669"/>
    <property type="project" value="UniProtKB-KW"/>
</dbReference>
<feature type="domain" description="DNA helicase Pif1-like DEAD-box helicase" evidence="2">
    <location>
        <begin position="21"/>
        <end position="174"/>
    </location>
</feature>
<dbReference type="GO" id="GO:0005524">
    <property type="term" value="F:ATP binding"/>
    <property type="evidence" value="ECO:0007669"/>
    <property type="project" value="UniProtKB-KW"/>
</dbReference>
<comment type="similarity">
    <text evidence="1">Belongs to the helicase family.</text>
</comment>
<dbReference type="EC" id="5.6.2.3" evidence="1"/>
<dbReference type="InterPro" id="IPR051055">
    <property type="entry name" value="PIF1_helicase"/>
</dbReference>
<dbReference type="PANTHER" id="PTHR47642">
    <property type="entry name" value="ATP-DEPENDENT DNA HELICASE"/>
    <property type="match status" value="1"/>
</dbReference>
<dbReference type="InterPro" id="IPR010285">
    <property type="entry name" value="DNA_helicase_pif1-like_DEAD"/>
</dbReference>
<comment type="cofactor">
    <cofactor evidence="1">
        <name>Mg(2+)</name>
        <dbReference type="ChEBI" id="CHEBI:18420"/>
    </cofactor>
</comment>
<proteinExistence type="inferred from homology"/>
<keyword evidence="1" id="KW-0378">Hydrolase</keyword>
<sequence>MMSARLQAMAPDNAPNPIQRCAPTGAAAFNIRGSTIHTFLSIPVGGKFALLQGQPLTTLQNKLDGVMYIIVDEKSMVSLKLLYQIDSRLRQACPRRKDQPFGGFSLLLFGDFFQLTPVGQKPLFHTKLKSEDEVNGQQSYYSIDQTTTLQTIVRQAGTKQAAFRDCLQALRLGQGHVEIQHWELLASRIVSVLSDDKVRKFQHATRLYFTRKDVERINNYSLRDISHAVLAIHALHDSPASADTDEKDVQNLQAILKVSVGSRVMLIANL</sequence>
<dbReference type="GO" id="GO:0000723">
    <property type="term" value="P:telomere maintenance"/>
    <property type="evidence" value="ECO:0007669"/>
    <property type="project" value="InterPro"/>
</dbReference>
<dbReference type="AlphaFoldDB" id="A0A2H1FYT9"/>
<keyword evidence="1" id="KW-0227">DNA damage</keyword>
<dbReference type="PANTHER" id="PTHR47642:SF6">
    <property type="entry name" value="ATP-DEPENDENT DNA HELICASE"/>
    <property type="match status" value="1"/>
</dbReference>
<reference evidence="4" key="1">
    <citation type="submission" date="2017-05" db="EMBL/GenBank/DDBJ databases">
        <authorList>
            <person name="Song R."/>
            <person name="Chenine A.L."/>
            <person name="Ruprecht R.M."/>
        </authorList>
    </citation>
    <scope>NUCLEOTIDE SEQUENCE [LARGE SCALE GENOMIC DNA]</scope>
</reference>
<gene>
    <name evidence="3" type="ORF">ZT1E4_G3109</name>
</gene>
<dbReference type="Gene3D" id="3.40.50.300">
    <property type="entry name" value="P-loop containing nucleotide triphosphate hydrolases"/>
    <property type="match status" value="1"/>
</dbReference>
<dbReference type="EMBL" id="LT854254">
    <property type="protein sequence ID" value="SMR46491.1"/>
    <property type="molecule type" value="Genomic_DNA"/>
</dbReference>
<evidence type="ECO:0000313" key="4">
    <source>
        <dbReference type="Proteomes" id="UP000245764"/>
    </source>
</evidence>
<keyword evidence="1" id="KW-0233">DNA recombination</keyword>
<organism evidence="3 4">
    <name type="scientific">Zymoseptoria tritici ST99CH_1E4</name>
    <dbReference type="NCBI Taxonomy" id="1276532"/>
    <lineage>
        <taxon>Eukaryota</taxon>
        <taxon>Fungi</taxon>
        <taxon>Dikarya</taxon>
        <taxon>Ascomycota</taxon>
        <taxon>Pezizomycotina</taxon>
        <taxon>Dothideomycetes</taxon>
        <taxon>Dothideomycetidae</taxon>
        <taxon>Mycosphaerellales</taxon>
        <taxon>Mycosphaerellaceae</taxon>
        <taxon>Zymoseptoria</taxon>
    </lineage>
</organism>
<protein>
    <recommendedName>
        <fullName evidence="1">ATP-dependent DNA helicase</fullName>
        <ecNumber evidence="1">5.6.2.3</ecNumber>
    </recommendedName>
</protein>
<dbReference type="GO" id="GO:0043139">
    <property type="term" value="F:5'-3' DNA helicase activity"/>
    <property type="evidence" value="ECO:0007669"/>
    <property type="project" value="UniProtKB-EC"/>
</dbReference>
<evidence type="ECO:0000313" key="3">
    <source>
        <dbReference type="EMBL" id="SMR46491.1"/>
    </source>
</evidence>
<dbReference type="GO" id="GO:0016887">
    <property type="term" value="F:ATP hydrolysis activity"/>
    <property type="evidence" value="ECO:0007669"/>
    <property type="project" value="RHEA"/>
</dbReference>
<keyword evidence="1" id="KW-0547">Nucleotide-binding</keyword>
<comment type="catalytic activity">
    <reaction evidence="1">
        <text>ATP + H2O = ADP + phosphate + H(+)</text>
        <dbReference type="Rhea" id="RHEA:13065"/>
        <dbReference type="ChEBI" id="CHEBI:15377"/>
        <dbReference type="ChEBI" id="CHEBI:15378"/>
        <dbReference type="ChEBI" id="CHEBI:30616"/>
        <dbReference type="ChEBI" id="CHEBI:43474"/>
        <dbReference type="ChEBI" id="CHEBI:456216"/>
        <dbReference type="EC" id="5.6.2.3"/>
    </reaction>
</comment>
<keyword evidence="1" id="KW-0234">DNA repair</keyword>
<evidence type="ECO:0000256" key="1">
    <source>
        <dbReference type="RuleBase" id="RU363044"/>
    </source>
</evidence>
<name>A0A2H1FYT9_ZYMTR</name>